<evidence type="ECO:0000313" key="7">
    <source>
        <dbReference type="EMBL" id="GAJ20258.1"/>
    </source>
</evidence>
<dbReference type="PANTHER" id="PTHR30026">
    <property type="entry name" value="OUTER MEMBRANE PROTEIN TOLC"/>
    <property type="match status" value="1"/>
</dbReference>
<feature type="coiled-coil region" evidence="6">
    <location>
        <begin position="25"/>
        <end position="84"/>
    </location>
</feature>
<keyword evidence="4" id="KW-0472">Membrane</keyword>
<dbReference type="GO" id="GO:0009279">
    <property type="term" value="C:cell outer membrane"/>
    <property type="evidence" value="ECO:0007669"/>
    <property type="project" value="UniProtKB-SubCell"/>
</dbReference>
<sequence>GLDRALGMDKPDLVVGLLYSFPLRNRTAKAQITKTDLQINQLKKQVDDLTLNLASVLTNLYIQIRELEKVLKLNQEQIESAKRKTEEELKLYNQGRGDLTFVIQSRDNEQNAKLTYAVNALTYHKLIIEYKALMDQLYR</sequence>
<keyword evidence="2" id="KW-1134">Transmembrane beta strand</keyword>
<evidence type="ECO:0000256" key="5">
    <source>
        <dbReference type="ARBA" id="ARBA00023237"/>
    </source>
</evidence>
<evidence type="ECO:0000256" key="1">
    <source>
        <dbReference type="ARBA" id="ARBA00004442"/>
    </source>
</evidence>
<proteinExistence type="predicted"/>
<dbReference type="GO" id="GO:0015288">
    <property type="term" value="F:porin activity"/>
    <property type="evidence" value="ECO:0007669"/>
    <property type="project" value="TreeGrafter"/>
</dbReference>
<keyword evidence="5" id="KW-0998">Cell outer membrane</keyword>
<name>X1URX6_9ZZZZ</name>
<gene>
    <name evidence="7" type="ORF">S12H4_55251</name>
</gene>
<dbReference type="EMBL" id="BARW01035420">
    <property type="protein sequence ID" value="GAJ20258.1"/>
    <property type="molecule type" value="Genomic_DNA"/>
</dbReference>
<dbReference type="InterPro" id="IPR051906">
    <property type="entry name" value="TolC-like"/>
</dbReference>
<reference evidence="7" key="1">
    <citation type="journal article" date="2014" name="Front. Microbiol.">
        <title>High frequency of phylogenetically diverse reductive dehalogenase-homologous genes in deep subseafloor sedimentary metagenomes.</title>
        <authorList>
            <person name="Kawai M."/>
            <person name="Futagami T."/>
            <person name="Toyoda A."/>
            <person name="Takaki Y."/>
            <person name="Nishi S."/>
            <person name="Hori S."/>
            <person name="Arai W."/>
            <person name="Tsubouchi T."/>
            <person name="Morono Y."/>
            <person name="Uchiyama I."/>
            <person name="Ito T."/>
            <person name="Fujiyama A."/>
            <person name="Inagaki F."/>
            <person name="Takami H."/>
        </authorList>
    </citation>
    <scope>NUCLEOTIDE SEQUENCE</scope>
    <source>
        <strain evidence="7">Expedition CK06-06</strain>
    </source>
</reference>
<dbReference type="GO" id="GO:1990281">
    <property type="term" value="C:efflux pump complex"/>
    <property type="evidence" value="ECO:0007669"/>
    <property type="project" value="TreeGrafter"/>
</dbReference>
<accession>X1URX6</accession>
<keyword evidence="3" id="KW-0812">Transmembrane</keyword>
<organism evidence="7">
    <name type="scientific">marine sediment metagenome</name>
    <dbReference type="NCBI Taxonomy" id="412755"/>
    <lineage>
        <taxon>unclassified sequences</taxon>
        <taxon>metagenomes</taxon>
        <taxon>ecological metagenomes</taxon>
    </lineage>
</organism>
<feature type="non-terminal residue" evidence="7">
    <location>
        <position position="1"/>
    </location>
</feature>
<dbReference type="SUPFAM" id="SSF56954">
    <property type="entry name" value="Outer membrane efflux proteins (OEP)"/>
    <property type="match status" value="1"/>
</dbReference>
<dbReference type="AlphaFoldDB" id="X1URX6"/>
<dbReference type="Gene3D" id="1.20.1600.10">
    <property type="entry name" value="Outer membrane efflux proteins (OEP)"/>
    <property type="match status" value="1"/>
</dbReference>
<dbReference type="PANTHER" id="PTHR30026:SF20">
    <property type="entry name" value="OUTER MEMBRANE PROTEIN TOLC"/>
    <property type="match status" value="1"/>
</dbReference>
<comment type="caution">
    <text evidence="7">The sequence shown here is derived from an EMBL/GenBank/DDBJ whole genome shotgun (WGS) entry which is preliminary data.</text>
</comment>
<evidence type="ECO:0000256" key="3">
    <source>
        <dbReference type="ARBA" id="ARBA00022692"/>
    </source>
</evidence>
<evidence type="ECO:0000256" key="4">
    <source>
        <dbReference type="ARBA" id="ARBA00023136"/>
    </source>
</evidence>
<evidence type="ECO:0000256" key="6">
    <source>
        <dbReference type="SAM" id="Coils"/>
    </source>
</evidence>
<dbReference type="GO" id="GO:0015562">
    <property type="term" value="F:efflux transmembrane transporter activity"/>
    <property type="evidence" value="ECO:0007669"/>
    <property type="project" value="InterPro"/>
</dbReference>
<comment type="subcellular location">
    <subcellularLocation>
        <location evidence="1">Cell outer membrane</location>
    </subcellularLocation>
</comment>
<keyword evidence="6" id="KW-0175">Coiled coil</keyword>
<evidence type="ECO:0000256" key="2">
    <source>
        <dbReference type="ARBA" id="ARBA00022452"/>
    </source>
</evidence>
<protein>
    <submittedName>
        <fullName evidence="7">Uncharacterized protein</fullName>
    </submittedName>
</protein>